<dbReference type="PATRIC" id="fig|937777.3.peg.695"/>
<dbReference type="KEGG" id="dpd:Deipe_0688"/>
<gene>
    <name evidence="1" type="ordered locus">Deipe_0688</name>
</gene>
<proteinExistence type="predicted"/>
<evidence type="ECO:0000313" key="2">
    <source>
        <dbReference type="Proteomes" id="UP000010467"/>
    </source>
</evidence>
<reference evidence="2" key="1">
    <citation type="submission" date="2012-03" db="EMBL/GenBank/DDBJ databases">
        <title>Complete sequence of chromosome of Deinococcus peraridilitoris DSM 19664.</title>
        <authorList>
            <person name="Lucas S."/>
            <person name="Copeland A."/>
            <person name="Lapidus A."/>
            <person name="Glavina del Rio T."/>
            <person name="Dalin E."/>
            <person name="Tice H."/>
            <person name="Bruce D."/>
            <person name="Goodwin L."/>
            <person name="Pitluck S."/>
            <person name="Peters L."/>
            <person name="Mikhailova N."/>
            <person name="Lu M."/>
            <person name="Kyrpides N."/>
            <person name="Mavromatis K."/>
            <person name="Ivanova N."/>
            <person name="Brettin T."/>
            <person name="Detter J.C."/>
            <person name="Han C."/>
            <person name="Larimer F."/>
            <person name="Land M."/>
            <person name="Hauser L."/>
            <person name="Markowitz V."/>
            <person name="Cheng J.-F."/>
            <person name="Hugenholtz P."/>
            <person name="Woyke T."/>
            <person name="Wu D."/>
            <person name="Pukall R."/>
            <person name="Steenblock K."/>
            <person name="Brambilla E."/>
            <person name="Klenk H.-P."/>
            <person name="Eisen J.A."/>
        </authorList>
    </citation>
    <scope>NUCLEOTIDE SEQUENCE [LARGE SCALE GENOMIC DNA]</scope>
    <source>
        <strain evidence="2">DSM 19664 / LMG 22246 / CIP 109416 / KR-200</strain>
    </source>
</reference>
<keyword evidence="2" id="KW-1185">Reference proteome</keyword>
<dbReference type="EMBL" id="CP003382">
    <property type="protein sequence ID" value="AFZ66271.1"/>
    <property type="molecule type" value="Genomic_DNA"/>
</dbReference>
<evidence type="ECO:0000313" key="1">
    <source>
        <dbReference type="EMBL" id="AFZ66271.1"/>
    </source>
</evidence>
<protein>
    <submittedName>
        <fullName evidence="1">Uncharacterized protein</fullName>
    </submittedName>
</protein>
<dbReference type="AlphaFoldDB" id="K9ZXG5"/>
<name>K9ZXG5_DEIPD</name>
<dbReference type="Proteomes" id="UP000010467">
    <property type="component" value="Chromosome"/>
</dbReference>
<dbReference type="HOGENOM" id="CLU_2492686_0_0_0"/>
<organism evidence="1 2">
    <name type="scientific">Deinococcus peraridilitoris (strain DSM 19664 / LMG 22246 / CIP 109416 / KR-200)</name>
    <dbReference type="NCBI Taxonomy" id="937777"/>
    <lineage>
        <taxon>Bacteria</taxon>
        <taxon>Thermotogati</taxon>
        <taxon>Deinococcota</taxon>
        <taxon>Deinococci</taxon>
        <taxon>Deinococcales</taxon>
        <taxon>Deinococcaceae</taxon>
        <taxon>Deinococcus</taxon>
    </lineage>
</organism>
<sequence>MLPGGGLRWACRRWVFLDDLHEVRELELTTTQNVAVKYCPSEWSVGVVVSDAEFDGFGFHSRSGSGFLGITEHEERTVNLSELVTP</sequence>
<accession>K9ZXG5</accession>